<evidence type="ECO:0000313" key="1">
    <source>
        <dbReference type="EMBL" id="KAL1137819.1"/>
    </source>
</evidence>
<gene>
    <name evidence="1" type="ORF">AAG570_009515</name>
</gene>
<keyword evidence="2" id="KW-1185">Reference proteome</keyword>
<reference evidence="1 2" key="1">
    <citation type="submission" date="2024-07" db="EMBL/GenBank/DDBJ databases">
        <title>Chromosome-level genome assembly of the water stick insect Ranatra chinensis (Heteroptera: Nepidae).</title>
        <authorList>
            <person name="Liu X."/>
        </authorList>
    </citation>
    <scope>NUCLEOTIDE SEQUENCE [LARGE SCALE GENOMIC DNA]</scope>
    <source>
        <strain evidence="1">Cailab_2021Rc</strain>
        <tissue evidence="1">Muscle</tissue>
    </source>
</reference>
<feature type="non-terminal residue" evidence="1">
    <location>
        <position position="1"/>
    </location>
</feature>
<dbReference type="AlphaFoldDB" id="A0ABD0ZCK6"/>
<evidence type="ECO:0000313" key="2">
    <source>
        <dbReference type="Proteomes" id="UP001558652"/>
    </source>
</evidence>
<proteinExistence type="predicted"/>
<name>A0ABD0ZCK6_9HEMI</name>
<protein>
    <submittedName>
        <fullName evidence="1">Uncharacterized protein</fullName>
    </submittedName>
</protein>
<sequence>LWTYCIDLWGTARKSNIYRIQSCQYKTLRANLDAPRYVSNHTLQTDLNIPTVREVLHEKFKSFHSELKTHIYARVSSPSSSTRPLNPPRRLKRRWPRDILEV</sequence>
<accession>A0ABD0ZCK6</accession>
<dbReference type="EMBL" id="JBFDAA010000004">
    <property type="protein sequence ID" value="KAL1137819.1"/>
    <property type="molecule type" value="Genomic_DNA"/>
</dbReference>
<comment type="caution">
    <text evidence="1">The sequence shown here is derived from an EMBL/GenBank/DDBJ whole genome shotgun (WGS) entry which is preliminary data.</text>
</comment>
<dbReference type="Proteomes" id="UP001558652">
    <property type="component" value="Unassembled WGS sequence"/>
</dbReference>
<organism evidence="1 2">
    <name type="scientific">Ranatra chinensis</name>
    <dbReference type="NCBI Taxonomy" id="642074"/>
    <lineage>
        <taxon>Eukaryota</taxon>
        <taxon>Metazoa</taxon>
        <taxon>Ecdysozoa</taxon>
        <taxon>Arthropoda</taxon>
        <taxon>Hexapoda</taxon>
        <taxon>Insecta</taxon>
        <taxon>Pterygota</taxon>
        <taxon>Neoptera</taxon>
        <taxon>Paraneoptera</taxon>
        <taxon>Hemiptera</taxon>
        <taxon>Heteroptera</taxon>
        <taxon>Panheteroptera</taxon>
        <taxon>Nepomorpha</taxon>
        <taxon>Nepidae</taxon>
        <taxon>Ranatrinae</taxon>
        <taxon>Ranatra</taxon>
    </lineage>
</organism>